<sequence>MLDVECTSYEVIMRHEGDRLRYLVTGDRDFRSSYLLWKRIYRDCEEYGVNKIHATVLLNGQIDKMEIPLLINKLIQLNDSRPVTCAWVDHNSTSYADNVMGEKIPRPTSMNVRIFNNDQDAIEWLDKN</sequence>
<evidence type="ECO:0000313" key="2">
    <source>
        <dbReference type="Proteomes" id="UP000315439"/>
    </source>
</evidence>
<name>A0A545U6H9_9GAMM</name>
<dbReference type="EMBL" id="VIKS01000013">
    <property type="protein sequence ID" value="TQV85013.1"/>
    <property type="molecule type" value="Genomic_DNA"/>
</dbReference>
<gene>
    <name evidence="1" type="ORF">FLL46_21730</name>
</gene>
<evidence type="ECO:0000313" key="1">
    <source>
        <dbReference type="EMBL" id="TQV85013.1"/>
    </source>
</evidence>
<comment type="caution">
    <text evidence="1">The sequence shown here is derived from an EMBL/GenBank/DDBJ whole genome shotgun (WGS) entry which is preliminary data.</text>
</comment>
<dbReference type="Proteomes" id="UP000315439">
    <property type="component" value="Unassembled WGS sequence"/>
</dbReference>
<dbReference type="AlphaFoldDB" id="A0A545U6H9"/>
<protein>
    <recommendedName>
        <fullName evidence="3">STAS/SEC14 domain-containing protein</fullName>
    </recommendedName>
</protein>
<reference evidence="1 2" key="1">
    <citation type="submission" date="2019-07" db="EMBL/GenBank/DDBJ databases">
        <title>Draft genome for Aliikangiella sp. M105.</title>
        <authorList>
            <person name="Wang G."/>
        </authorList>
    </citation>
    <scope>NUCLEOTIDE SEQUENCE [LARGE SCALE GENOMIC DNA]</scope>
    <source>
        <strain evidence="1 2">M105</strain>
    </source>
</reference>
<dbReference type="RefSeq" id="WP_142933664.1">
    <property type="nucleotide sequence ID" value="NZ_ML660169.1"/>
</dbReference>
<dbReference type="OrthoDB" id="9840432at2"/>
<organism evidence="1 2">
    <name type="scientific">Aliikangiella coralliicola</name>
    <dbReference type="NCBI Taxonomy" id="2592383"/>
    <lineage>
        <taxon>Bacteria</taxon>
        <taxon>Pseudomonadati</taxon>
        <taxon>Pseudomonadota</taxon>
        <taxon>Gammaproteobacteria</taxon>
        <taxon>Oceanospirillales</taxon>
        <taxon>Pleioneaceae</taxon>
        <taxon>Aliikangiella</taxon>
    </lineage>
</organism>
<keyword evidence="2" id="KW-1185">Reference proteome</keyword>
<evidence type="ECO:0008006" key="3">
    <source>
        <dbReference type="Google" id="ProtNLM"/>
    </source>
</evidence>
<proteinExistence type="predicted"/>
<accession>A0A545U6H9</accession>